<dbReference type="EMBL" id="APGJ01000007">
    <property type="protein sequence ID" value="EYD71374.1"/>
    <property type="molecule type" value="Genomic_DNA"/>
</dbReference>
<feature type="signal peptide" evidence="1">
    <location>
        <begin position="1"/>
        <end position="22"/>
    </location>
</feature>
<evidence type="ECO:0008006" key="4">
    <source>
        <dbReference type="Google" id="ProtNLM"/>
    </source>
</evidence>
<evidence type="ECO:0000313" key="3">
    <source>
        <dbReference type="Proteomes" id="UP000025047"/>
    </source>
</evidence>
<sequence>MAARVIRLGALLALGLSALPLAAQEAAVAPGGVLRVLDKITGISTDLDLASGETGRVGHLSIMLDECRYPADNPSGDAYERLIVRYQAIEEPVFQGWMIASAPALNAMDHPRYDVWALRCKTS</sequence>
<dbReference type="STRING" id="1122180.Lokhon_03022"/>
<dbReference type="AlphaFoldDB" id="A0A017HC56"/>
<accession>A0A017HC56</accession>
<dbReference type="PATRIC" id="fig|1122180.6.peg.3002"/>
<organism evidence="2 3">
    <name type="scientific">Limimaricola hongkongensis DSM 17492</name>
    <dbReference type="NCBI Taxonomy" id="1122180"/>
    <lineage>
        <taxon>Bacteria</taxon>
        <taxon>Pseudomonadati</taxon>
        <taxon>Pseudomonadota</taxon>
        <taxon>Alphaproteobacteria</taxon>
        <taxon>Rhodobacterales</taxon>
        <taxon>Paracoccaceae</taxon>
        <taxon>Limimaricola</taxon>
    </lineage>
</organism>
<comment type="caution">
    <text evidence="2">The sequence shown here is derived from an EMBL/GenBank/DDBJ whole genome shotgun (WGS) entry which is preliminary data.</text>
</comment>
<dbReference type="eggNOG" id="COG4765">
    <property type="taxonomic scope" value="Bacteria"/>
</dbReference>
<reference evidence="2 3" key="1">
    <citation type="submission" date="2013-03" db="EMBL/GenBank/DDBJ databases">
        <authorList>
            <person name="Fiebig A."/>
            <person name="Goeker M."/>
            <person name="Klenk H.-P.P."/>
        </authorList>
    </citation>
    <scope>NUCLEOTIDE SEQUENCE [LARGE SCALE GENOMIC DNA]</scope>
    <source>
        <strain evidence="2 3">DSM 17492</strain>
    </source>
</reference>
<feature type="chain" id="PRO_5001495785" description="DUF2155 domain-containing protein" evidence="1">
    <location>
        <begin position="23"/>
        <end position="123"/>
    </location>
</feature>
<gene>
    <name evidence="2" type="ORF">Lokhon_03022</name>
</gene>
<dbReference type="RefSeq" id="WP_245631470.1">
    <property type="nucleotide sequence ID" value="NZ_KB822995.1"/>
</dbReference>
<evidence type="ECO:0000256" key="1">
    <source>
        <dbReference type="SAM" id="SignalP"/>
    </source>
</evidence>
<dbReference type="HOGENOM" id="CLU_111521_2_1_5"/>
<dbReference type="Pfam" id="PF09923">
    <property type="entry name" value="DUF2155"/>
    <property type="match status" value="1"/>
</dbReference>
<evidence type="ECO:0000313" key="2">
    <source>
        <dbReference type="EMBL" id="EYD71374.1"/>
    </source>
</evidence>
<keyword evidence="3" id="KW-1185">Reference proteome</keyword>
<protein>
    <recommendedName>
        <fullName evidence="4">DUF2155 domain-containing protein</fullName>
    </recommendedName>
</protein>
<dbReference type="Proteomes" id="UP000025047">
    <property type="component" value="Unassembled WGS sequence"/>
</dbReference>
<name>A0A017HC56_9RHOB</name>
<proteinExistence type="predicted"/>
<keyword evidence="1" id="KW-0732">Signal</keyword>
<dbReference type="InterPro" id="IPR019225">
    <property type="entry name" value="DUF2155"/>
</dbReference>